<dbReference type="Pfam" id="PF16558">
    <property type="entry name" value="AZUL"/>
    <property type="match status" value="1"/>
</dbReference>
<protein>
    <recommendedName>
        <fullName evidence="2">HECT-type E3 ubiquitin transferase</fullName>
        <ecNumber evidence="2">2.3.2.26</ecNumber>
    </recommendedName>
</protein>
<feature type="region of interest" description="Disordered" evidence="6">
    <location>
        <begin position="195"/>
        <end position="247"/>
    </location>
</feature>
<dbReference type="InterPro" id="IPR035983">
    <property type="entry name" value="Hect_E3_ubiquitin_ligase"/>
</dbReference>
<organism evidence="8 9">
    <name type="scientific">Stemphylium lycopersici</name>
    <name type="common">Tomato gray leaf spot disease fungus</name>
    <name type="synonym">Thyrospora lycopersici</name>
    <dbReference type="NCBI Taxonomy" id="183478"/>
    <lineage>
        <taxon>Eukaryota</taxon>
        <taxon>Fungi</taxon>
        <taxon>Dikarya</taxon>
        <taxon>Ascomycota</taxon>
        <taxon>Pezizomycotina</taxon>
        <taxon>Dothideomycetes</taxon>
        <taxon>Pleosporomycetidae</taxon>
        <taxon>Pleosporales</taxon>
        <taxon>Pleosporineae</taxon>
        <taxon>Pleosporaceae</taxon>
        <taxon>Stemphylium</taxon>
    </lineage>
</organism>
<feature type="compositionally biased region" description="Polar residues" evidence="6">
    <location>
        <begin position="1254"/>
        <end position="1265"/>
    </location>
</feature>
<dbReference type="Gene3D" id="3.30.2410.10">
    <property type="entry name" value="Hect, E3 ligase catalytic domain"/>
    <property type="match status" value="1"/>
</dbReference>
<feature type="compositionally biased region" description="Basic and acidic residues" evidence="6">
    <location>
        <begin position="140"/>
        <end position="161"/>
    </location>
</feature>
<feature type="compositionally biased region" description="Polar residues" evidence="6">
    <location>
        <begin position="195"/>
        <end position="220"/>
    </location>
</feature>
<evidence type="ECO:0000256" key="6">
    <source>
        <dbReference type="SAM" id="MobiDB-lite"/>
    </source>
</evidence>
<feature type="region of interest" description="Disordered" evidence="6">
    <location>
        <begin position="1"/>
        <end position="38"/>
    </location>
</feature>
<evidence type="ECO:0000256" key="1">
    <source>
        <dbReference type="ARBA" id="ARBA00000885"/>
    </source>
</evidence>
<feature type="active site" description="Glycyl thioester intermediate" evidence="5">
    <location>
        <position position="1120"/>
    </location>
</feature>
<keyword evidence="9" id="KW-1185">Reference proteome</keyword>
<dbReference type="SUPFAM" id="SSF56204">
    <property type="entry name" value="Hect, E3 ligase catalytic domain"/>
    <property type="match status" value="1"/>
</dbReference>
<feature type="region of interest" description="Disordered" evidence="6">
    <location>
        <begin position="1443"/>
        <end position="1462"/>
    </location>
</feature>
<dbReference type="SMART" id="SM00119">
    <property type="entry name" value="HECTc"/>
    <property type="match status" value="1"/>
</dbReference>
<evidence type="ECO:0000313" key="8">
    <source>
        <dbReference type="EMBL" id="RAR07972.1"/>
    </source>
</evidence>
<dbReference type="InterPro" id="IPR044611">
    <property type="entry name" value="E3A/B/C-like"/>
</dbReference>
<dbReference type="EMBL" id="QGDH01000093">
    <property type="protein sequence ID" value="RAR07972.1"/>
    <property type="molecule type" value="Genomic_DNA"/>
</dbReference>
<sequence>MTDDTNGSDGAQSSRSSTRTDGGQPRRPSRGLSNSRTDGLVAVQDAQRVLECSQAERQRGFQHVVRQNAYCDTPTCLSSHTRNPSKPHRPPTQLTATTLAHYLASQDNPNQGLCPHQLNVAPTSFEIEAVLTPSASHAEAPQHGKAMGELKQRQQARKDPKALGQNLYDSLTMIYSYTKQIPTPASIIASLSASHDTSNSAHPSATSAANGTWRAEQSNGHAAHHHHPRPKPGAHENGNAQLPSNGLQIHKIPYHPPSGAQPRFSIAAGAVATDDATDSTMMSISKSGRKSFTLGGPTPAVSNGIKPALTPENATKEFNCENRPESGVPVIRSLSCKTLDELKDEVQPHGPRLSADPNYVVDYNAHRWSRHSKPIVNRSLFYTLSDPETLLSSFHDISEAFKDSPLPHLDSHRLANSFRDWNRRSGALIFDSLWLALEALFTPPPELDVHKSSRPKPARKGVPTDSLPGKSRATHDRATNSPRYLSTREAAHIVMICIHALTSSVPIGSPHTWAQIRKLRASGIIVPNAVQRIDASIHPLMDIIDELEYEPAFRLANRLLRAIGTRCCFEHILQSLDEDRLYESGEAPSKINETLLDIILQHLEVVENIALMSKHKLNPDQDLGDDPGWTVTATYMEWVRTIIIKEWDSKAEINKWTSVGTAVMTLGKLHLKYKSLNLRPSMFEMPIFNERLSTVTEPAAFIAWRYKPNTLHILDYPCLFSAQHLVTYFRTINFTQMIKQYDHTIRTRQMQASLNMFLREPYRWVIKSRMKVTISQYLVLDVSREDPLKDTLDQLWGQDRKMLLKPLKVKMGHNEGEIGVDHGGVTYEFFRIVLREAFKPEHGMFTIDPESRMTWFQPGSLEPFWKFEMLGVLFSLAVYNGITLPVTFPLAFYDFLRSGGNPGCIHDADCDPLEYIRDGWPRLAQGFTELLSWDEGDVEDVFMRGYVFSYEVFGQRIDHDLEQEFYYPEDGPPPSPEREPAMVTNLNREQYVKDYVVALTYGSVAPQLEYFLKGFLNCIDAKSLYLFTPLTLRNLIEGSQHISVLDLKCCAKYENGYSPIHSTIRAFWQIVERYSQEDCRHLLEFVTASDRVPVTGYESITFHIAKIGGAPDALPTSSTCFGKLYLPEYKDKAVLERKLGLAIPRSPTGSKKCIVKDLTLSLFGRVTSLSDSRITHNQLSRKLIAYQTKMPPKRRQQLHSETTPKASCSPRDKMSRNETQSLAVATPNILNKRKHPAPTNPTPTPSSKKLKTSHNAPSELSTTKTPAPRSSLIPRGPRQSATLHTPTPSLLLMPCTSSTNPRKATTLFFRAIPPSVIDWSNAAHIRKINAWRNQIYGRAGIKARTVSAWHEDEELWFELWFQLSIAEARRSGGGVLMPGVKVVREAFNGFFVGRRLSAGTKGTDGVVFGVGEPRGARGANAFASKFARDWRWFLGKLPDEGGGEGMDLYEGGREEEEGDEGVEEEVNMKEKEYDAIAALMSLAHSPPADTSTIQAARTPDLRHSTRASFSRASQASYTPATPHYQPFPFQNPVSNAIGSHHYHYIDSIAREEQHKYHGPGLDYEAYEDMEDICALHHRRPDRSV</sequence>
<keyword evidence="4 5" id="KW-0833">Ubl conjugation pathway</keyword>
<feature type="region of interest" description="Disordered" evidence="6">
    <location>
        <begin position="135"/>
        <end position="163"/>
    </location>
</feature>
<feature type="compositionally biased region" description="Basic residues" evidence="6">
    <location>
        <begin position="222"/>
        <end position="232"/>
    </location>
</feature>
<comment type="caution">
    <text evidence="8">The sequence shown here is derived from an EMBL/GenBank/DDBJ whole genome shotgun (WGS) entry which is preliminary data.</text>
</comment>
<comment type="catalytic activity">
    <reaction evidence="1">
        <text>S-ubiquitinyl-[E2 ubiquitin-conjugating enzyme]-L-cysteine + [acceptor protein]-L-lysine = [E2 ubiquitin-conjugating enzyme]-L-cysteine + N(6)-ubiquitinyl-[acceptor protein]-L-lysine.</text>
        <dbReference type="EC" id="2.3.2.26"/>
    </reaction>
</comment>
<reference evidence="9" key="1">
    <citation type="submission" date="2018-05" db="EMBL/GenBank/DDBJ databases">
        <title>Draft genome sequence of Stemphylium lycopersici strain CIDEFI 213.</title>
        <authorList>
            <person name="Medina R."/>
            <person name="Franco M.E.E."/>
            <person name="Lucentini C.G."/>
            <person name="Saparrat M.C.N."/>
            <person name="Balatti P.A."/>
        </authorList>
    </citation>
    <scope>NUCLEOTIDE SEQUENCE [LARGE SCALE GENOMIC DNA]</scope>
    <source>
        <strain evidence="9">CIDEFI 213</strain>
    </source>
</reference>
<evidence type="ECO:0000256" key="5">
    <source>
        <dbReference type="PROSITE-ProRule" id="PRU00104"/>
    </source>
</evidence>
<keyword evidence="3" id="KW-0808">Transferase</keyword>
<feature type="region of interest" description="Disordered" evidence="6">
    <location>
        <begin position="288"/>
        <end position="310"/>
    </location>
</feature>
<dbReference type="Pfam" id="PF00632">
    <property type="entry name" value="HECT"/>
    <property type="match status" value="1"/>
</dbReference>
<feature type="region of interest" description="Disordered" evidence="6">
    <location>
        <begin position="447"/>
        <end position="481"/>
    </location>
</feature>
<name>A0A364MZD4_STELY</name>
<dbReference type="PROSITE" id="PS50237">
    <property type="entry name" value="HECT"/>
    <property type="match status" value="1"/>
</dbReference>
<keyword evidence="8" id="KW-0436">Ligase</keyword>
<evidence type="ECO:0000256" key="2">
    <source>
        <dbReference type="ARBA" id="ARBA00012485"/>
    </source>
</evidence>
<dbReference type="InterPro" id="IPR032353">
    <property type="entry name" value="AZUL"/>
</dbReference>
<evidence type="ECO:0000259" key="7">
    <source>
        <dbReference type="PROSITE" id="PS50237"/>
    </source>
</evidence>
<evidence type="ECO:0000313" key="9">
    <source>
        <dbReference type="Proteomes" id="UP000249619"/>
    </source>
</evidence>
<evidence type="ECO:0000256" key="4">
    <source>
        <dbReference type="ARBA" id="ARBA00022786"/>
    </source>
</evidence>
<dbReference type="PANTHER" id="PTHR45700">
    <property type="entry name" value="UBIQUITIN-PROTEIN LIGASE E3C"/>
    <property type="match status" value="1"/>
</dbReference>
<dbReference type="Gene3D" id="3.30.2160.10">
    <property type="entry name" value="Hect, E3 ligase catalytic domain"/>
    <property type="match status" value="1"/>
</dbReference>
<dbReference type="InterPro" id="IPR000569">
    <property type="entry name" value="HECT_dom"/>
</dbReference>
<dbReference type="GO" id="GO:0061630">
    <property type="term" value="F:ubiquitin protein ligase activity"/>
    <property type="evidence" value="ECO:0007669"/>
    <property type="project" value="UniProtKB-EC"/>
</dbReference>
<dbReference type="STRING" id="183478.A0A364MZD4"/>
<evidence type="ECO:0000256" key="3">
    <source>
        <dbReference type="ARBA" id="ARBA00022679"/>
    </source>
</evidence>
<dbReference type="GO" id="GO:0000209">
    <property type="term" value="P:protein polyubiquitination"/>
    <property type="evidence" value="ECO:0007669"/>
    <property type="project" value="InterPro"/>
</dbReference>
<feature type="compositionally biased region" description="Polar residues" evidence="6">
    <location>
        <begin position="238"/>
        <end position="247"/>
    </location>
</feature>
<feature type="compositionally biased region" description="Acidic residues" evidence="6">
    <location>
        <begin position="1453"/>
        <end position="1462"/>
    </location>
</feature>
<feature type="compositionally biased region" description="Polar residues" evidence="6">
    <location>
        <begin position="1279"/>
        <end position="1288"/>
    </location>
</feature>
<dbReference type="Gene3D" id="3.90.1750.10">
    <property type="entry name" value="Hect, E3 ligase catalytic domains"/>
    <property type="match status" value="1"/>
</dbReference>
<proteinExistence type="predicted"/>
<dbReference type="EC" id="2.3.2.26" evidence="2"/>
<dbReference type="GO" id="GO:0016874">
    <property type="term" value="F:ligase activity"/>
    <property type="evidence" value="ECO:0007669"/>
    <property type="project" value="UniProtKB-KW"/>
</dbReference>
<dbReference type="Proteomes" id="UP000249619">
    <property type="component" value="Unassembled WGS sequence"/>
</dbReference>
<feature type="region of interest" description="Disordered" evidence="6">
    <location>
        <begin position="1189"/>
        <end position="1295"/>
    </location>
</feature>
<gene>
    <name evidence="8" type="ORF">DDE83_006217</name>
</gene>
<feature type="compositionally biased region" description="Polar residues" evidence="6">
    <location>
        <begin position="1"/>
        <end position="21"/>
    </location>
</feature>
<feature type="domain" description="HECT" evidence="7">
    <location>
        <begin position="799"/>
        <end position="1161"/>
    </location>
</feature>
<accession>A0A364MZD4</accession>